<dbReference type="GO" id="GO:0016491">
    <property type="term" value="F:oxidoreductase activity"/>
    <property type="evidence" value="ECO:0007669"/>
    <property type="project" value="UniProtKB-UniRule"/>
</dbReference>
<evidence type="ECO:0000256" key="10">
    <source>
        <dbReference type="RuleBase" id="RU366072"/>
    </source>
</evidence>
<comment type="cofactor">
    <cofactor evidence="10">
        <name>[4Fe-4S] cluster</name>
        <dbReference type="ChEBI" id="CHEBI:49883"/>
    </cofactor>
</comment>
<dbReference type="EMBL" id="QGMY01000002">
    <property type="protein sequence ID" value="PWR74501.1"/>
    <property type="molecule type" value="Genomic_DNA"/>
</dbReference>
<gene>
    <name evidence="12" type="ORF">DK846_02340</name>
</gene>
<comment type="caution">
    <text evidence="12">The sequence shown here is derived from an EMBL/GenBank/DDBJ whole genome shotgun (WGS) entry which is preliminary data.</text>
</comment>
<dbReference type="GO" id="GO:0051539">
    <property type="term" value="F:4 iron, 4 sulfur cluster binding"/>
    <property type="evidence" value="ECO:0007669"/>
    <property type="project" value="UniProtKB-UniRule"/>
</dbReference>
<dbReference type="GeneID" id="97549371"/>
<sequence length="430" mass="46967">MSEVVVIGGGIAGITAALDLANHNIHVHLIEREPTIGGHMAMLDKTFPTNDCSMCILSPKMVDAARHPKISLHTCTEVTRIEGDVGDFTVHVTRHPRYIKESECTGCDDCVAICPVEVYNKFDAGLGVRKAIYKSHPQVVPNIVIRDAEHCINCGLCYSVCGKKAILRDHEDGEEQAFIKASAVIVSTGYEVFDATKKPAYHYLRIPDVISSIEFERMINASGPTSGALKKRSDGTKPKKIVFIQCVGSRDCAIGSPSCSAVCCMYAIKNALLIKEKSPDTEVTVLYMDIRAYGKGYEEFYERAIRAGVRFVRGLPGDLYQNNAHIRVHVENTENQEIIKIDADLVVLSVGIRPQTDAAEIAKRLNISLDDTGFYASVDQKSEHISAIRPGIFLAGTCREPMDIPDTVAEGGAAAMRAVIRCMKGEHAAL</sequence>
<dbReference type="Gene3D" id="3.50.50.60">
    <property type="entry name" value="FAD/NAD(P)-binding domain"/>
    <property type="match status" value="2"/>
</dbReference>
<evidence type="ECO:0000256" key="7">
    <source>
        <dbReference type="ARBA" id="ARBA00023002"/>
    </source>
</evidence>
<dbReference type="EC" id="1.8.-.-" evidence="10"/>
<dbReference type="SUPFAM" id="SSF51905">
    <property type="entry name" value="FAD/NAD(P)-binding domain"/>
    <property type="match status" value="1"/>
</dbReference>
<dbReference type="UniPathway" id="UPA00647">
    <property type="reaction ID" value="UER00700"/>
</dbReference>
<organism evidence="12 13">
    <name type="scientific">Methanospirillum lacunae</name>
    <dbReference type="NCBI Taxonomy" id="668570"/>
    <lineage>
        <taxon>Archaea</taxon>
        <taxon>Methanobacteriati</taxon>
        <taxon>Methanobacteriota</taxon>
        <taxon>Stenosarchaea group</taxon>
        <taxon>Methanomicrobia</taxon>
        <taxon>Methanomicrobiales</taxon>
        <taxon>Methanospirillaceae</taxon>
        <taxon>Methanospirillum</taxon>
    </lineage>
</organism>
<dbReference type="Proteomes" id="UP000245657">
    <property type="component" value="Unassembled WGS sequence"/>
</dbReference>
<keyword evidence="8 10" id="KW-0408">Iron</keyword>
<proteinExistence type="inferred from homology"/>
<evidence type="ECO:0000256" key="5">
    <source>
        <dbReference type="ARBA" id="ARBA00022723"/>
    </source>
</evidence>
<dbReference type="InterPro" id="IPR023753">
    <property type="entry name" value="FAD/NAD-binding_dom"/>
</dbReference>
<dbReference type="PRINTS" id="PR00368">
    <property type="entry name" value="FADPNR"/>
</dbReference>
<evidence type="ECO:0000256" key="8">
    <source>
        <dbReference type="ARBA" id="ARBA00023004"/>
    </source>
</evidence>
<comment type="pathway">
    <text evidence="10">Cofactor metabolism; coenzyme M-coenzyme B heterodisulfide reduction; coenzyme B and coenzyme M from coenzyme M-coenzyme B heterodisulfide: step 1/1.</text>
</comment>
<dbReference type="AlphaFoldDB" id="A0A2V2NFW8"/>
<evidence type="ECO:0000256" key="1">
    <source>
        <dbReference type="ARBA" id="ARBA00001974"/>
    </source>
</evidence>
<dbReference type="Pfam" id="PF13450">
    <property type="entry name" value="NAD_binding_8"/>
    <property type="match status" value="1"/>
</dbReference>
<evidence type="ECO:0000259" key="11">
    <source>
        <dbReference type="PROSITE" id="PS51379"/>
    </source>
</evidence>
<comment type="function">
    <text evidence="10">Part of a complex that catalyzes the reversible reduction of CoM-S-S-CoB to the thiol-coenzymes H-S-CoM (coenzyme M) and H-S-CoB (coenzyme B).</text>
</comment>
<comment type="subunit">
    <text evidence="10">The ferredoxin:CoB-CoM heterodisulfide reductase is composed of three subunits; HdrA, HdrB and HdrC.</text>
</comment>
<keyword evidence="4 10" id="KW-0285">Flavoprotein</keyword>
<comment type="similarity">
    <text evidence="2 10">Belongs to the HdrA family.</text>
</comment>
<evidence type="ECO:0000256" key="4">
    <source>
        <dbReference type="ARBA" id="ARBA00022630"/>
    </source>
</evidence>
<reference evidence="12 13" key="1">
    <citation type="submission" date="2018-05" db="EMBL/GenBank/DDBJ databases">
        <title>Draft genome of Methanospirillum lacunae Ki8-1.</title>
        <authorList>
            <person name="Dueholm M.S."/>
            <person name="Nielsen P.H."/>
            <person name="Bakmann L.F."/>
            <person name="Otzen D.E."/>
        </authorList>
    </citation>
    <scope>NUCLEOTIDE SEQUENCE [LARGE SCALE GENOMIC DNA]</scope>
    <source>
        <strain evidence="12 13">Ki8-1</strain>
    </source>
</reference>
<dbReference type="Gene3D" id="3.30.70.20">
    <property type="match status" value="2"/>
</dbReference>
<dbReference type="PROSITE" id="PS00198">
    <property type="entry name" value="4FE4S_FER_1"/>
    <property type="match status" value="2"/>
</dbReference>
<dbReference type="PANTHER" id="PTHR43498">
    <property type="entry name" value="FERREDOXIN:COB-COM HETERODISULFIDE REDUCTASE SUBUNIT A"/>
    <property type="match status" value="1"/>
</dbReference>
<dbReference type="InterPro" id="IPR039650">
    <property type="entry name" value="HdrA-like"/>
</dbReference>
<keyword evidence="9 10" id="KW-0411">Iron-sulfur</keyword>
<keyword evidence="13" id="KW-1185">Reference proteome</keyword>
<protein>
    <recommendedName>
        <fullName evidence="10">CoB--CoM heterodisulfide reductase iron-sulfur subunit A</fullName>
        <ecNumber evidence="10">1.8.-.-</ecNumber>
    </recommendedName>
</protein>
<dbReference type="InterPro" id="IPR017900">
    <property type="entry name" value="4Fe4S_Fe_S_CS"/>
</dbReference>
<dbReference type="Pfam" id="PF13187">
    <property type="entry name" value="Fer4_9"/>
    <property type="match status" value="1"/>
</dbReference>
<evidence type="ECO:0000256" key="6">
    <source>
        <dbReference type="ARBA" id="ARBA00022827"/>
    </source>
</evidence>
<dbReference type="InterPro" id="IPR017896">
    <property type="entry name" value="4Fe4S_Fe-S-bd"/>
</dbReference>
<keyword evidence="5 10" id="KW-0479">Metal-binding</keyword>
<keyword evidence="7 10" id="KW-0560">Oxidoreductase</keyword>
<accession>A0A2V2NFW8</accession>
<dbReference type="RefSeq" id="WP_109967782.1">
    <property type="nucleotide sequence ID" value="NZ_CP176093.1"/>
</dbReference>
<dbReference type="GO" id="GO:0046872">
    <property type="term" value="F:metal ion binding"/>
    <property type="evidence" value="ECO:0007669"/>
    <property type="project" value="UniProtKB-KW"/>
</dbReference>
<dbReference type="OrthoDB" id="32867at2157"/>
<dbReference type="InterPro" id="IPR036188">
    <property type="entry name" value="FAD/NAD-bd_sf"/>
</dbReference>
<dbReference type="Pfam" id="PF07992">
    <property type="entry name" value="Pyr_redox_2"/>
    <property type="match status" value="1"/>
</dbReference>
<keyword evidence="6 10" id="KW-0274">FAD</keyword>
<comment type="cofactor">
    <cofactor evidence="1 10">
        <name>FAD</name>
        <dbReference type="ChEBI" id="CHEBI:57692"/>
    </cofactor>
</comment>
<evidence type="ECO:0000313" key="13">
    <source>
        <dbReference type="Proteomes" id="UP000245657"/>
    </source>
</evidence>
<feature type="domain" description="4Fe-4S ferredoxin-type" evidence="11">
    <location>
        <begin position="95"/>
        <end position="125"/>
    </location>
</feature>
<evidence type="ECO:0000256" key="9">
    <source>
        <dbReference type="ARBA" id="ARBA00023014"/>
    </source>
</evidence>
<evidence type="ECO:0000256" key="3">
    <source>
        <dbReference type="ARBA" id="ARBA00022485"/>
    </source>
</evidence>
<keyword evidence="3 10" id="KW-0004">4Fe-4S</keyword>
<evidence type="ECO:0000313" key="12">
    <source>
        <dbReference type="EMBL" id="PWR74501.1"/>
    </source>
</evidence>
<feature type="domain" description="4Fe-4S ferredoxin-type" evidence="11">
    <location>
        <begin position="141"/>
        <end position="171"/>
    </location>
</feature>
<name>A0A2V2NFW8_9EURY</name>
<dbReference type="PANTHER" id="PTHR43498:SF1">
    <property type="entry name" value="COB--COM HETERODISULFIDE REDUCTASE IRON-SULFUR SUBUNIT A"/>
    <property type="match status" value="1"/>
</dbReference>
<evidence type="ECO:0000256" key="2">
    <source>
        <dbReference type="ARBA" id="ARBA00006561"/>
    </source>
</evidence>
<dbReference type="PROSITE" id="PS51379">
    <property type="entry name" value="4FE4S_FER_2"/>
    <property type="match status" value="2"/>
</dbReference>